<comment type="caution">
    <text evidence="2">The sequence shown here is derived from an EMBL/GenBank/DDBJ whole genome shotgun (WGS) entry which is preliminary data.</text>
</comment>
<dbReference type="GO" id="GO:0008654">
    <property type="term" value="P:phospholipid biosynthetic process"/>
    <property type="evidence" value="ECO:0007669"/>
    <property type="project" value="TreeGrafter"/>
</dbReference>
<dbReference type="GO" id="GO:0016287">
    <property type="term" value="F:glycerone-phosphate O-acyltransferase activity"/>
    <property type="evidence" value="ECO:0007669"/>
    <property type="project" value="TreeGrafter"/>
</dbReference>
<reference evidence="2 3" key="1">
    <citation type="submission" date="2018-01" db="EMBL/GenBank/DDBJ databases">
        <title>Harnessing the power of phylogenomics to disentangle the directionality and signatures of interkingdom host jumping in the parasitic fungal genus Tolypocladium.</title>
        <authorList>
            <person name="Quandt C.A."/>
            <person name="Patterson W."/>
            <person name="Spatafora J.W."/>
        </authorList>
    </citation>
    <scope>NUCLEOTIDE SEQUENCE [LARGE SCALE GENOMIC DNA]</scope>
    <source>
        <strain evidence="2 3">NRBC 100945</strain>
    </source>
</reference>
<dbReference type="PANTHER" id="PTHR31605">
    <property type="entry name" value="GLYCEROL-3-PHOSPHATE O-ACYLTRANSFERASE 1"/>
    <property type="match status" value="1"/>
</dbReference>
<evidence type="ECO:0000313" key="3">
    <source>
        <dbReference type="Proteomes" id="UP000237481"/>
    </source>
</evidence>
<dbReference type="PANTHER" id="PTHR31605:SF0">
    <property type="entry name" value="GLYCEROL-3-PHOSPHATE O-ACYLTRANSFERASE 1"/>
    <property type="match status" value="1"/>
</dbReference>
<keyword evidence="2" id="KW-0808">Transferase</keyword>
<sequence>MPDSQSQPQRHAAARPSEGTDTAQNKKRALKSELESLPSNPRWPMDNILEQKYSKKYSKEGNSSHLLTMPYDEPARAKMELYPMVKWKYDLFLYVLGNLVDLFFREVVPRGSWRVPQSGPVLFVAAPHANQFVDALILQRTLRHEAGRRVSLLIAQKSVHGFIGWGSRQVGSVPVGRAQDAARPAAGKIYLPDPIGDPTLVRGVGTRFDGEGEPQGMLFLPAGKGTTGASVDIASIAGPEELRVKRPFKGAVAMRQLTGRDD</sequence>
<dbReference type="AlphaFoldDB" id="A0A2S4L7S2"/>
<dbReference type="EMBL" id="PKSG01000135">
    <property type="protein sequence ID" value="POR38480.1"/>
    <property type="molecule type" value="Genomic_DNA"/>
</dbReference>
<gene>
    <name evidence="2" type="ORF">TPAR_01336</name>
</gene>
<keyword evidence="2" id="KW-0012">Acyltransferase</keyword>
<proteinExistence type="predicted"/>
<keyword evidence="3" id="KW-1185">Reference proteome</keyword>
<feature type="region of interest" description="Disordered" evidence="1">
    <location>
        <begin position="1"/>
        <end position="45"/>
    </location>
</feature>
<evidence type="ECO:0000256" key="1">
    <source>
        <dbReference type="SAM" id="MobiDB-lite"/>
    </source>
</evidence>
<dbReference type="OrthoDB" id="2427554at2759"/>
<name>A0A2S4L7S2_9HYPO</name>
<organism evidence="2 3">
    <name type="scientific">Tolypocladium paradoxum</name>
    <dbReference type="NCBI Taxonomy" id="94208"/>
    <lineage>
        <taxon>Eukaryota</taxon>
        <taxon>Fungi</taxon>
        <taxon>Dikarya</taxon>
        <taxon>Ascomycota</taxon>
        <taxon>Pezizomycotina</taxon>
        <taxon>Sordariomycetes</taxon>
        <taxon>Hypocreomycetidae</taxon>
        <taxon>Hypocreales</taxon>
        <taxon>Ophiocordycipitaceae</taxon>
        <taxon>Tolypocladium</taxon>
    </lineage>
</organism>
<feature type="non-terminal residue" evidence="2">
    <location>
        <position position="262"/>
    </location>
</feature>
<dbReference type="Proteomes" id="UP000237481">
    <property type="component" value="Unassembled WGS sequence"/>
</dbReference>
<dbReference type="GO" id="GO:0004366">
    <property type="term" value="F:glycerol-3-phosphate O-acyltransferase activity"/>
    <property type="evidence" value="ECO:0007669"/>
    <property type="project" value="TreeGrafter"/>
</dbReference>
<protein>
    <submittedName>
        <fullName evidence="2">Glycerol-3-phosphate O-acyltransferase</fullName>
    </submittedName>
</protein>
<evidence type="ECO:0000313" key="2">
    <source>
        <dbReference type="EMBL" id="POR38480.1"/>
    </source>
</evidence>
<dbReference type="STRING" id="94208.A0A2S4L7S2"/>
<dbReference type="InterPro" id="IPR052744">
    <property type="entry name" value="GPAT/DAPAT"/>
</dbReference>
<accession>A0A2S4L7S2</accession>